<keyword evidence="2" id="KW-1185">Reference proteome</keyword>
<accession>A0AAU9K8Q8</accession>
<name>A0AAU9K8Q8_9CILI</name>
<dbReference type="Gene3D" id="3.10.20.30">
    <property type="match status" value="1"/>
</dbReference>
<dbReference type="SUPFAM" id="SSF54292">
    <property type="entry name" value="2Fe-2S ferredoxin-like"/>
    <property type="match status" value="1"/>
</dbReference>
<dbReference type="AlphaFoldDB" id="A0AAU9K8Q8"/>
<dbReference type="InterPro" id="IPR036010">
    <property type="entry name" value="2Fe-2S_ferredoxin-like_sf"/>
</dbReference>
<sequence length="101" mass="11041">MACVRFILQRGTKILETQAAVNTRLAQVIKDSGIGDPDFSHCGFKLECGSCAVNIDHSLAGAPKIEELMLLKSMGDEKSTRCSCQIQVSEKLEGKTIKLVW</sequence>
<gene>
    <name evidence="1" type="ORF">BSTOLATCC_MIC66003</name>
</gene>
<organism evidence="1 2">
    <name type="scientific">Blepharisma stoltei</name>
    <dbReference type="NCBI Taxonomy" id="1481888"/>
    <lineage>
        <taxon>Eukaryota</taxon>
        <taxon>Sar</taxon>
        <taxon>Alveolata</taxon>
        <taxon>Ciliophora</taxon>
        <taxon>Postciliodesmatophora</taxon>
        <taxon>Heterotrichea</taxon>
        <taxon>Heterotrichida</taxon>
        <taxon>Blepharismidae</taxon>
        <taxon>Blepharisma</taxon>
    </lineage>
</organism>
<dbReference type="GO" id="GO:0051536">
    <property type="term" value="F:iron-sulfur cluster binding"/>
    <property type="evidence" value="ECO:0007669"/>
    <property type="project" value="InterPro"/>
</dbReference>
<dbReference type="EMBL" id="CAJZBQ010000064">
    <property type="protein sequence ID" value="CAG9336115.1"/>
    <property type="molecule type" value="Genomic_DNA"/>
</dbReference>
<dbReference type="Proteomes" id="UP001162131">
    <property type="component" value="Unassembled WGS sequence"/>
</dbReference>
<comment type="caution">
    <text evidence="1">The sequence shown here is derived from an EMBL/GenBank/DDBJ whole genome shotgun (WGS) entry which is preliminary data.</text>
</comment>
<evidence type="ECO:0000313" key="2">
    <source>
        <dbReference type="Proteomes" id="UP001162131"/>
    </source>
</evidence>
<proteinExistence type="predicted"/>
<protein>
    <recommendedName>
        <fullName evidence="3">Ferredoxin</fullName>
    </recommendedName>
</protein>
<dbReference type="InterPro" id="IPR012675">
    <property type="entry name" value="Beta-grasp_dom_sf"/>
</dbReference>
<evidence type="ECO:0000313" key="1">
    <source>
        <dbReference type="EMBL" id="CAG9336115.1"/>
    </source>
</evidence>
<evidence type="ECO:0008006" key="3">
    <source>
        <dbReference type="Google" id="ProtNLM"/>
    </source>
</evidence>
<reference evidence="1" key="1">
    <citation type="submission" date="2021-09" db="EMBL/GenBank/DDBJ databases">
        <authorList>
            <consortium name="AG Swart"/>
            <person name="Singh M."/>
            <person name="Singh A."/>
            <person name="Seah K."/>
            <person name="Emmerich C."/>
        </authorList>
    </citation>
    <scope>NUCLEOTIDE SEQUENCE</scope>
    <source>
        <strain evidence="1">ATCC30299</strain>
    </source>
</reference>